<dbReference type="SMART" id="SM00831">
    <property type="entry name" value="Cation_ATPase_N"/>
    <property type="match status" value="1"/>
</dbReference>
<gene>
    <name evidence="15" type="ORF">F8153_14915</name>
</gene>
<evidence type="ECO:0000256" key="10">
    <source>
        <dbReference type="ARBA" id="ARBA00022989"/>
    </source>
</evidence>
<evidence type="ECO:0000259" key="14">
    <source>
        <dbReference type="SMART" id="SM00831"/>
    </source>
</evidence>
<evidence type="ECO:0000256" key="5">
    <source>
        <dbReference type="ARBA" id="ARBA00022692"/>
    </source>
</evidence>
<comment type="caution">
    <text evidence="15">The sequence shown here is derived from an EMBL/GenBank/DDBJ whole genome shotgun (WGS) entry which is preliminary data.</text>
</comment>
<evidence type="ECO:0000256" key="6">
    <source>
        <dbReference type="ARBA" id="ARBA00022723"/>
    </source>
</evidence>
<dbReference type="PRINTS" id="PR00121">
    <property type="entry name" value="NAKATPASE"/>
</dbReference>
<dbReference type="SUPFAM" id="SSF56784">
    <property type="entry name" value="HAD-like"/>
    <property type="match status" value="1"/>
</dbReference>
<dbReference type="EMBL" id="WBZB01000063">
    <property type="protein sequence ID" value="KAB3525582.1"/>
    <property type="molecule type" value="Genomic_DNA"/>
</dbReference>
<dbReference type="GO" id="GO:0016887">
    <property type="term" value="F:ATP hydrolysis activity"/>
    <property type="evidence" value="ECO:0007669"/>
    <property type="project" value="InterPro"/>
</dbReference>
<dbReference type="NCBIfam" id="TIGR01494">
    <property type="entry name" value="ATPase_P-type"/>
    <property type="match status" value="1"/>
</dbReference>
<keyword evidence="4" id="KW-0106">Calcium</keyword>
<sequence length="642" mass="70907">MVNEKDIYTILDDIINDYQATLKIQEETKASISITDDNIISSERATAMEHRSSYLEKKYKKPYRKKIVGRHDWYKMSLHEIGLLLKSDIDKGLYEAEALKLLEIIGYNEFAGKKKKSIIAMFFQQFNDYIMKLLLGASGVSMFLGQIADALTIVAIVVLEAILGVWQNYKAEMSLEALKKYTSPASKVIRDGKTQMIPSRSLVPGDIISFEAGDIIPADARLISSSNLQLHEASLTGESEAIEKSYKVNYTNDVSLADRKNMVFLGTKVIKGNGKAIVVETGMDTEMGKIAKLLDETQEVLTPLQQDLNRLAKTITWGCVGVSVGVIISGVLGGQPFLEMLRTGVSLAVGAIPEGLSTILTISLAFGVQRMAKKGAIVKQLPSVETLSCADVICTDKTGTLTTGEMTVTDVYTLNKKYIVGGEGNKAYGDFFYNDKIVNVEDDKSLKQLITISYLCNNAHYKIKDNDEIQMIGDPTEVALKVLAEKAKLRINHMDCYTRVKELAFDSEIKKMTVICKDHEEKYTVNTKGAPDVILSKCKKILDEKGLVREIKSEDLCTINRAIDKMADNSLRVMAFGFKELTSIPDENEEIEKDIVFVGLTGIIDPARPGVASSIKKCHKAGIKVVMITGDHKKTAMAIGNK</sequence>
<keyword evidence="4" id="KW-0109">Calcium transport</keyword>
<dbReference type="InterPro" id="IPR023298">
    <property type="entry name" value="ATPase_P-typ_TM_dom_sf"/>
</dbReference>
<dbReference type="SUPFAM" id="SSF81653">
    <property type="entry name" value="Calcium ATPase, transduction domain A"/>
    <property type="match status" value="1"/>
</dbReference>
<dbReference type="GO" id="GO:0005524">
    <property type="term" value="F:ATP binding"/>
    <property type="evidence" value="ECO:0007669"/>
    <property type="project" value="UniProtKB-KW"/>
</dbReference>
<evidence type="ECO:0000256" key="8">
    <source>
        <dbReference type="ARBA" id="ARBA00022840"/>
    </source>
</evidence>
<keyword evidence="3" id="KW-1003">Cell membrane</keyword>
<dbReference type="GO" id="GO:0005886">
    <property type="term" value="C:plasma membrane"/>
    <property type="evidence" value="ECO:0007669"/>
    <property type="project" value="UniProtKB-SubCell"/>
</dbReference>
<accession>A0A833M8R6</accession>
<feature type="transmembrane region" description="Helical" evidence="13">
    <location>
        <begin position="314"/>
        <end position="333"/>
    </location>
</feature>
<dbReference type="OrthoDB" id="9760364at2"/>
<dbReference type="PRINTS" id="PR00119">
    <property type="entry name" value="CATATPASE"/>
</dbReference>
<dbReference type="FunFam" id="2.70.150.10:FF:000016">
    <property type="entry name" value="Calcium-transporting P-type ATPase putative"/>
    <property type="match status" value="1"/>
</dbReference>
<dbReference type="Pfam" id="PF00690">
    <property type="entry name" value="Cation_ATPase_N"/>
    <property type="match status" value="1"/>
</dbReference>
<dbReference type="Gene3D" id="3.40.1110.10">
    <property type="entry name" value="Calcium-transporting ATPase, cytoplasmic domain N"/>
    <property type="match status" value="1"/>
</dbReference>
<dbReference type="InterPro" id="IPR004014">
    <property type="entry name" value="ATPase_P-typ_cation-transptr_N"/>
</dbReference>
<evidence type="ECO:0000256" key="13">
    <source>
        <dbReference type="SAM" id="Phobius"/>
    </source>
</evidence>
<protein>
    <recommendedName>
        <fullName evidence="2">P-type Ca(2+) transporter</fullName>
        <ecNumber evidence="2">7.2.2.10</ecNumber>
    </recommendedName>
</protein>
<keyword evidence="5 13" id="KW-0812">Transmembrane</keyword>
<dbReference type="RefSeq" id="WP_151867149.1">
    <property type="nucleotide sequence ID" value="NZ_WBZB01000063.1"/>
</dbReference>
<evidence type="ECO:0000256" key="7">
    <source>
        <dbReference type="ARBA" id="ARBA00022741"/>
    </source>
</evidence>
<dbReference type="Proteomes" id="UP000465601">
    <property type="component" value="Unassembled WGS sequence"/>
</dbReference>
<dbReference type="PROSITE" id="PS00154">
    <property type="entry name" value="ATPASE_E1_E2"/>
    <property type="match status" value="1"/>
</dbReference>
<dbReference type="InterPro" id="IPR023214">
    <property type="entry name" value="HAD_sf"/>
</dbReference>
<dbReference type="InterPro" id="IPR023299">
    <property type="entry name" value="ATPase_P-typ_cyto_dom_N"/>
</dbReference>
<proteinExistence type="predicted"/>
<comment type="subcellular location">
    <subcellularLocation>
        <location evidence="1">Cell membrane</location>
        <topology evidence="1">Multi-pass membrane protein</topology>
    </subcellularLocation>
</comment>
<keyword evidence="9" id="KW-1278">Translocase</keyword>
<dbReference type="GO" id="GO:0005388">
    <property type="term" value="F:P-type calcium transporter activity"/>
    <property type="evidence" value="ECO:0007669"/>
    <property type="project" value="UniProtKB-EC"/>
</dbReference>
<dbReference type="Pfam" id="PF13246">
    <property type="entry name" value="Cation_ATPase"/>
    <property type="match status" value="1"/>
</dbReference>
<dbReference type="InterPro" id="IPR018303">
    <property type="entry name" value="ATPase_P-typ_P_site"/>
</dbReference>
<dbReference type="Gene3D" id="1.20.1110.10">
    <property type="entry name" value="Calcium-transporting ATPase, transmembrane domain"/>
    <property type="match status" value="1"/>
</dbReference>
<dbReference type="InterPro" id="IPR008250">
    <property type="entry name" value="ATPase_P-typ_transduc_dom_A_sf"/>
</dbReference>
<keyword evidence="8" id="KW-0067">ATP-binding</keyword>
<feature type="transmembrane region" description="Helical" evidence="13">
    <location>
        <begin position="345"/>
        <end position="368"/>
    </location>
</feature>
<dbReference type="SUPFAM" id="SSF81660">
    <property type="entry name" value="Metal cation-transporting ATPase, ATP-binding domain N"/>
    <property type="match status" value="1"/>
</dbReference>
<evidence type="ECO:0000256" key="12">
    <source>
        <dbReference type="ARBA" id="ARBA00048694"/>
    </source>
</evidence>
<keyword evidence="7" id="KW-0547">Nucleotide-binding</keyword>
<dbReference type="AlphaFoldDB" id="A0A833M8R6"/>
<dbReference type="GO" id="GO:0046872">
    <property type="term" value="F:metal ion binding"/>
    <property type="evidence" value="ECO:0007669"/>
    <property type="project" value="UniProtKB-KW"/>
</dbReference>
<keyword evidence="4" id="KW-0813">Transport</keyword>
<keyword evidence="6" id="KW-0479">Metal-binding</keyword>
<feature type="transmembrane region" description="Helical" evidence="13">
    <location>
        <begin position="150"/>
        <end position="169"/>
    </location>
</feature>
<evidence type="ECO:0000256" key="2">
    <source>
        <dbReference type="ARBA" id="ARBA00012790"/>
    </source>
</evidence>
<dbReference type="InterPro" id="IPR059000">
    <property type="entry name" value="ATPase_P-type_domA"/>
</dbReference>
<organism evidence="15 16">
    <name type="scientific">Alkaliphilus serpentinus</name>
    <dbReference type="NCBI Taxonomy" id="1482731"/>
    <lineage>
        <taxon>Bacteria</taxon>
        <taxon>Bacillati</taxon>
        <taxon>Bacillota</taxon>
        <taxon>Clostridia</taxon>
        <taxon>Peptostreptococcales</taxon>
        <taxon>Natronincolaceae</taxon>
        <taxon>Alkaliphilus</taxon>
    </lineage>
</organism>
<evidence type="ECO:0000256" key="4">
    <source>
        <dbReference type="ARBA" id="ARBA00022568"/>
    </source>
</evidence>
<dbReference type="EC" id="7.2.2.10" evidence="2"/>
<dbReference type="Gene3D" id="3.40.50.1000">
    <property type="entry name" value="HAD superfamily/HAD-like"/>
    <property type="match status" value="1"/>
</dbReference>
<keyword evidence="11 13" id="KW-0472">Membrane</keyword>
<dbReference type="InterPro" id="IPR001757">
    <property type="entry name" value="P_typ_ATPase"/>
</dbReference>
<dbReference type="Gene3D" id="2.70.150.10">
    <property type="entry name" value="Calcium-transporting ATPase, cytoplasmic transduction domain A"/>
    <property type="match status" value="1"/>
</dbReference>
<comment type="catalytic activity">
    <reaction evidence="12">
        <text>Ca(2+)(in) + ATP + H2O = Ca(2+)(out) + ADP + phosphate + H(+)</text>
        <dbReference type="Rhea" id="RHEA:18105"/>
        <dbReference type="ChEBI" id="CHEBI:15377"/>
        <dbReference type="ChEBI" id="CHEBI:15378"/>
        <dbReference type="ChEBI" id="CHEBI:29108"/>
        <dbReference type="ChEBI" id="CHEBI:30616"/>
        <dbReference type="ChEBI" id="CHEBI:43474"/>
        <dbReference type="ChEBI" id="CHEBI:456216"/>
        <dbReference type="EC" id="7.2.2.10"/>
    </reaction>
</comment>
<evidence type="ECO:0000256" key="1">
    <source>
        <dbReference type="ARBA" id="ARBA00004651"/>
    </source>
</evidence>
<evidence type="ECO:0000313" key="15">
    <source>
        <dbReference type="EMBL" id="KAB3525582.1"/>
    </source>
</evidence>
<evidence type="ECO:0000256" key="11">
    <source>
        <dbReference type="ARBA" id="ARBA00023136"/>
    </source>
</evidence>
<feature type="domain" description="Cation-transporting P-type ATPase N-terminal" evidence="14">
    <location>
        <begin position="72"/>
        <end position="146"/>
    </location>
</feature>
<evidence type="ECO:0000256" key="3">
    <source>
        <dbReference type="ARBA" id="ARBA00022475"/>
    </source>
</evidence>
<evidence type="ECO:0000313" key="16">
    <source>
        <dbReference type="Proteomes" id="UP000465601"/>
    </source>
</evidence>
<name>A0A833M8R6_9FIRM</name>
<dbReference type="PANTHER" id="PTHR42861">
    <property type="entry name" value="CALCIUM-TRANSPORTING ATPASE"/>
    <property type="match status" value="1"/>
</dbReference>
<keyword evidence="4" id="KW-0406">Ion transport</keyword>
<keyword evidence="16" id="KW-1185">Reference proteome</keyword>
<evidence type="ECO:0000256" key="9">
    <source>
        <dbReference type="ARBA" id="ARBA00022967"/>
    </source>
</evidence>
<keyword evidence="10 13" id="KW-1133">Transmembrane helix</keyword>
<dbReference type="InterPro" id="IPR036412">
    <property type="entry name" value="HAD-like_sf"/>
</dbReference>
<reference evidence="15 16" key="1">
    <citation type="submission" date="2019-10" db="EMBL/GenBank/DDBJ databases">
        <title>Alkaliphilus serpentinus sp. nov. and Alkaliphilus pronyensis sp. nov., two novel anaerobic alkaliphilic species isolated from the serpentinized-hosted hydrothermal field of the Prony Bay (New Caledonia).</title>
        <authorList>
            <person name="Postec A."/>
        </authorList>
    </citation>
    <scope>NUCLEOTIDE SEQUENCE [LARGE SCALE GENOMIC DNA]</scope>
    <source>
        <strain evidence="15 16">LacT</strain>
    </source>
</reference>
<dbReference type="Pfam" id="PF00122">
    <property type="entry name" value="E1-E2_ATPase"/>
    <property type="match status" value="1"/>
</dbReference>
<dbReference type="SUPFAM" id="SSF81665">
    <property type="entry name" value="Calcium ATPase, transmembrane domain M"/>
    <property type="match status" value="1"/>
</dbReference>